<dbReference type="SUPFAM" id="SSF52047">
    <property type="entry name" value="RNI-like"/>
    <property type="match status" value="1"/>
</dbReference>
<evidence type="ECO:0000313" key="3">
    <source>
        <dbReference type="Proteomes" id="UP000078512"/>
    </source>
</evidence>
<protein>
    <recommendedName>
        <fullName evidence="4">F-box domain-containing protein</fullName>
    </recommendedName>
</protein>
<dbReference type="Proteomes" id="UP000078512">
    <property type="component" value="Unassembled WGS sequence"/>
</dbReference>
<accession>A0A197KBN2</accession>
<sequence length="518" mass="59105">MGPRRKNKQQKSRPKLSNTSARDVLALPEVLARVGWFLPYFSVQTVTTKWGSLESIRRFQPNTFRACFLVCKLWYRTLLPILWHEYVFDEMQRVPTCVIERYSLLFRHFDSHGGRDGPFNCTLLESLFLRYDDAPKAINMCMLTQRKLVRMNPGIEFLKWEGSEASKTRARLDEADFELLDNIRDLRLYQWSSYQGSLVKALRAMARTLERLELSEIHSFKESDLPKGQPQEHKDDTGVSGGTDKESGGRELVLPRVKILQVPYFPKNTDLIYLAGCCPNLQQFTMDITVARFDMSRLASALKVHCPRLSILVINDSHDEFERGFSIGSLIQGCSLHGLNKIKFVALTPRNSEKDILRSILTHSATLEHLSVDYYCELYGAFDPKEILRVLVECRRLKTLSLSGGAGMSTLATLKFLQGQPWGCQGLEQLAFDFDGEVGGPLRRAPSDTVNISSTTSFMGWYRHPEESSCLDEEADAPSKLWLKELFGMVKGQERLQFVALNLIHYSRSPDPKLSAIW</sequence>
<evidence type="ECO:0008006" key="4">
    <source>
        <dbReference type="Google" id="ProtNLM"/>
    </source>
</evidence>
<dbReference type="EMBL" id="KV442017">
    <property type="protein sequence ID" value="OAQ34588.1"/>
    <property type="molecule type" value="Genomic_DNA"/>
</dbReference>
<proteinExistence type="predicted"/>
<organism evidence="2 3">
    <name type="scientific">Linnemannia elongata AG-77</name>
    <dbReference type="NCBI Taxonomy" id="1314771"/>
    <lineage>
        <taxon>Eukaryota</taxon>
        <taxon>Fungi</taxon>
        <taxon>Fungi incertae sedis</taxon>
        <taxon>Mucoromycota</taxon>
        <taxon>Mortierellomycotina</taxon>
        <taxon>Mortierellomycetes</taxon>
        <taxon>Mortierellales</taxon>
        <taxon>Mortierellaceae</taxon>
        <taxon>Linnemannia</taxon>
    </lineage>
</organism>
<dbReference type="OrthoDB" id="2421594at2759"/>
<gene>
    <name evidence="2" type="ORF">K457DRAFT_121743</name>
</gene>
<evidence type="ECO:0000256" key="1">
    <source>
        <dbReference type="SAM" id="MobiDB-lite"/>
    </source>
</evidence>
<name>A0A197KBN2_9FUNG</name>
<evidence type="ECO:0000313" key="2">
    <source>
        <dbReference type="EMBL" id="OAQ34588.1"/>
    </source>
</evidence>
<keyword evidence="3" id="KW-1185">Reference proteome</keyword>
<feature type="region of interest" description="Disordered" evidence="1">
    <location>
        <begin position="223"/>
        <end position="248"/>
    </location>
</feature>
<reference evidence="2 3" key="1">
    <citation type="submission" date="2016-05" db="EMBL/GenBank/DDBJ databases">
        <title>Genome sequencing reveals origins of a unique bacterial endosymbiosis in the earliest lineages of terrestrial Fungi.</title>
        <authorList>
            <consortium name="DOE Joint Genome Institute"/>
            <person name="Uehling J."/>
            <person name="Gryganskyi A."/>
            <person name="Hameed K."/>
            <person name="Tschaplinski T."/>
            <person name="Misztal P."/>
            <person name="Wu S."/>
            <person name="Desiro A."/>
            <person name="Vande Pol N."/>
            <person name="Du Z.-Y."/>
            <person name="Zienkiewicz A."/>
            <person name="Zienkiewicz K."/>
            <person name="Morin E."/>
            <person name="Tisserant E."/>
            <person name="Splivallo R."/>
            <person name="Hainaut M."/>
            <person name="Henrissat B."/>
            <person name="Ohm R."/>
            <person name="Kuo A."/>
            <person name="Yan J."/>
            <person name="Lipzen A."/>
            <person name="Nolan M."/>
            <person name="Labutti K."/>
            <person name="Barry K."/>
            <person name="Goldstein A."/>
            <person name="Labbe J."/>
            <person name="Schadt C."/>
            <person name="Tuskan G."/>
            <person name="Grigoriev I."/>
            <person name="Martin F."/>
            <person name="Vilgalys R."/>
            <person name="Bonito G."/>
        </authorList>
    </citation>
    <scope>NUCLEOTIDE SEQUENCE [LARGE SCALE GENOMIC DNA]</scope>
    <source>
        <strain evidence="2 3">AG-77</strain>
    </source>
</reference>
<dbReference type="InterPro" id="IPR032675">
    <property type="entry name" value="LRR_dom_sf"/>
</dbReference>
<dbReference type="Gene3D" id="3.80.10.10">
    <property type="entry name" value="Ribonuclease Inhibitor"/>
    <property type="match status" value="1"/>
</dbReference>
<dbReference type="AlphaFoldDB" id="A0A197KBN2"/>